<dbReference type="KEGG" id="spar:SPRG_04310"/>
<evidence type="ECO:0000313" key="4">
    <source>
        <dbReference type="Proteomes" id="UP000030745"/>
    </source>
</evidence>
<dbReference type="Pfam" id="PF24906">
    <property type="entry name" value="Zf_WRKY19"/>
    <property type="match status" value="4"/>
</dbReference>
<evidence type="ECO:0000259" key="2">
    <source>
        <dbReference type="Pfam" id="PF24906"/>
    </source>
</evidence>
<gene>
    <name evidence="3" type="ORF">SPRG_04310</name>
</gene>
<dbReference type="OMA" id="SAPHTIR"/>
<dbReference type="Proteomes" id="UP000030745">
    <property type="component" value="Unassembled WGS sequence"/>
</dbReference>
<accession>A0A067CXF8</accession>
<proteinExistence type="predicted"/>
<protein>
    <recommendedName>
        <fullName evidence="2">WRKY19-like zinc finger domain-containing protein</fullName>
    </recommendedName>
</protein>
<dbReference type="PANTHER" id="PTHR31827:SF1">
    <property type="entry name" value="EMB|CAB89363.1"/>
    <property type="match status" value="1"/>
</dbReference>
<name>A0A067CXF8_SAPPC</name>
<keyword evidence="4" id="KW-1185">Reference proteome</keyword>
<dbReference type="STRING" id="695850.A0A067CXF8"/>
<evidence type="ECO:0000256" key="1">
    <source>
        <dbReference type="SAM" id="MobiDB-lite"/>
    </source>
</evidence>
<dbReference type="EMBL" id="KK583199">
    <property type="protein sequence ID" value="KDO31171.1"/>
    <property type="molecule type" value="Genomic_DNA"/>
</dbReference>
<feature type="domain" description="WRKY19-like zinc finger" evidence="2">
    <location>
        <begin position="300"/>
        <end position="323"/>
    </location>
</feature>
<dbReference type="GeneID" id="24126763"/>
<feature type="compositionally biased region" description="Acidic residues" evidence="1">
    <location>
        <begin position="234"/>
        <end position="245"/>
    </location>
</feature>
<feature type="region of interest" description="Disordered" evidence="1">
    <location>
        <begin position="176"/>
        <end position="254"/>
    </location>
</feature>
<feature type="compositionally biased region" description="Polar residues" evidence="1">
    <location>
        <begin position="186"/>
        <end position="228"/>
    </location>
</feature>
<reference evidence="3 4" key="1">
    <citation type="journal article" date="2013" name="PLoS Genet.">
        <title>Distinctive expansion of potential virulence genes in the genome of the oomycete fish pathogen Saprolegnia parasitica.</title>
        <authorList>
            <person name="Jiang R.H."/>
            <person name="de Bruijn I."/>
            <person name="Haas B.J."/>
            <person name="Belmonte R."/>
            <person name="Lobach L."/>
            <person name="Christie J."/>
            <person name="van den Ackerveken G."/>
            <person name="Bottin A."/>
            <person name="Bulone V."/>
            <person name="Diaz-Moreno S.M."/>
            <person name="Dumas B."/>
            <person name="Fan L."/>
            <person name="Gaulin E."/>
            <person name="Govers F."/>
            <person name="Grenville-Briggs L.J."/>
            <person name="Horner N.R."/>
            <person name="Levin J.Z."/>
            <person name="Mammella M."/>
            <person name="Meijer H.J."/>
            <person name="Morris P."/>
            <person name="Nusbaum C."/>
            <person name="Oome S."/>
            <person name="Phillips A.J."/>
            <person name="van Rooyen D."/>
            <person name="Rzeszutek E."/>
            <person name="Saraiva M."/>
            <person name="Secombes C.J."/>
            <person name="Seidl M.F."/>
            <person name="Snel B."/>
            <person name="Stassen J.H."/>
            <person name="Sykes S."/>
            <person name="Tripathy S."/>
            <person name="van den Berg H."/>
            <person name="Vega-Arreguin J.C."/>
            <person name="Wawra S."/>
            <person name="Young S.K."/>
            <person name="Zeng Q."/>
            <person name="Dieguez-Uribeondo J."/>
            <person name="Russ C."/>
            <person name="Tyler B.M."/>
            <person name="van West P."/>
        </authorList>
    </citation>
    <scope>NUCLEOTIDE SEQUENCE [LARGE SCALE GENOMIC DNA]</scope>
    <source>
        <strain evidence="3 4">CBS 223.65</strain>
    </source>
</reference>
<feature type="domain" description="WRKY19-like zinc finger" evidence="2">
    <location>
        <begin position="324"/>
        <end position="347"/>
    </location>
</feature>
<evidence type="ECO:0000313" key="3">
    <source>
        <dbReference type="EMBL" id="KDO31171.1"/>
    </source>
</evidence>
<dbReference type="RefSeq" id="XP_012198293.1">
    <property type="nucleotide sequence ID" value="XM_012342903.1"/>
</dbReference>
<dbReference type="OrthoDB" id="164272at2759"/>
<dbReference type="PANTHER" id="PTHR31827">
    <property type="entry name" value="EMB|CAB89363.1"/>
    <property type="match status" value="1"/>
</dbReference>
<organism evidence="3 4">
    <name type="scientific">Saprolegnia parasitica (strain CBS 223.65)</name>
    <dbReference type="NCBI Taxonomy" id="695850"/>
    <lineage>
        <taxon>Eukaryota</taxon>
        <taxon>Sar</taxon>
        <taxon>Stramenopiles</taxon>
        <taxon>Oomycota</taxon>
        <taxon>Saprolegniomycetes</taxon>
        <taxon>Saprolegniales</taxon>
        <taxon>Saprolegniaceae</taxon>
        <taxon>Saprolegnia</taxon>
    </lineage>
</organism>
<feature type="domain" description="WRKY19-like zinc finger" evidence="2">
    <location>
        <begin position="276"/>
        <end position="299"/>
    </location>
</feature>
<feature type="region of interest" description="Disordered" evidence="1">
    <location>
        <begin position="36"/>
        <end position="57"/>
    </location>
</feature>
<sequence length="374" mass="41025">MDDYSYQHAQRRSMSMYETPVYKRASLPSLASIDSTKSVHHPMENTGSAPIPIPSLRPASTPSALPSLASYSPGYTNSYTSTASSSFSESVALPKLRSMSLGEYIPQRREPTTPPSMHASSYQDPHEMHRYMHQRQMEPDVMRFNQIKTEMHPSNGFRPMPTTAFGSFETPAEAKYMPRPDIPLSRSWNPSSYMTQNPVQQRSVPTFSFSPQTSASWSPASTMLQNAVPQSASSDDDEQPDEESDPMNRGSGRVCRTKSCKNVARSKGLCRSHGGGKRCTEPGCTKSAQANKKCIAHGGGTPCSFENCDKTAQSRGLCKAHGGGARCKFPSCPKSSQSRGFCRGHGGGVRCKADGCEKWVQRNGFCIKHGREQN</sequence>
<dbReference type="InterPro" id="IPR056866">
    <property type="entry name" value="Znf_WRKY19"/>
</dbReference>
<dbReference type="VEuPathDB" id="FungiDB:SPRG_04310"/>
<dbReference type="AlphaFoldDB" id="A0A067CXF8"/>
<feature type="domain" description="WRKY19-like zinc finger" evidence="2">
    <location>
        <begin position="348"/>
        <end position="370"/>
    </location>
</feature>